<keyword evidence="2" id="KW-0378">Hydrolase</keyword>
<dbReference type="InterPro" id="IPR012816">
    <property type="entry name" value="NADAR"/>
</dbReference>
<evidence type="ECO:0000259" key="1">
    <source>
        <dbReference type="Pfam" id="PF08719"/>
    </source>
</evidence>
<proteinExistence type="predicted"/>
<dbReference type="CDD" id="cd15457">
    <property type="entry name" value="NADAR"/>
    <property type="match status" value="1"/>
</dbReference>
<dbReference type="AlphaFoldDB" id="A0A1W1CZA5"/>
<dbReference type="EC" id="3.5.4.25" evidence="2"/>
<gene>
    <name evidence="2" type="ORF">MNB_SV-13-2209</name>
</gene>
<dbReference type="InterPro" id="IPR037238">
    <property type="entry name" value="YbiA-like_sf"/>
</dbReference>
<dbReference type="Gene3D" id="1.10.357.40">
    <property type="entry name" value="YbiA-like"/>
    <property type="match status" value="1"/>
</dbReference>
<evidence type="ECO:0000313" key="2">
    <source>
        <dbReference type="EMBL" id="SFV71144.1"/>
    </source>
</evidence>
<dbReference type="NCBIfam" id="TIGR02464">
    <property type="entry name" value="ribofla_fusion"/>
    <property type="match status" value="1"/>
</dbReference>
<dbReference type="Pfam" id="PF08719">
    <property type="entry name" value="NADAR"/>
    <property type="match status" value="1"/>
</dbReference>
<sequence>MQNLKELLTQIKQGKSFSYLFFWGHREKTLGIADKSCFSQWYARGFWIDEVYYPTAEHYMMVEKARLFEPSRMEMVLMAKTTQEVKLLGRSIKHFDEKIWFEKSFDIVLKGNIAKFSQHEDLKRFLLSTGNKVLVEASINDKIWGIGMLAKDKRASTPLEWNGLNTLGFVLMKVRDKLLL</sequence>
<feature type="domain" description="NADAR" evidence="1">
    <location>
        <begin position="21"/>
        <end position="178"/>
    </location>
</feature>
<name>A0A1W1CZA5_9ZZZZ</name>
<accession>A0A1W1CZA5</accession>
<dbReference type="EMBL" id="FPHM01000206">
    <property type="protein sequence ID" value="SFV71144.1"/>
    <property type="molecule type" value="Genomic_DNA"/>
</dbReference>
<organism evidence="2">
    <name type="scientific">hydrothermal vent metagenome</name>
    <dbReference type="NCBI Taxonomy" id="652676"/>
    <lineage>
        <taxon>unclassified sequences</taxon>
        <taxon>metagenomes</taxon>
        <taxon>ecological metagenomes</taxon>
    </lineage>
</organism>
<dbReference type="SUPFAM" id="SSF143990">
    <property type="entry name" value="YbiA-like"/>
    <property type="match status" value="1"/>
</dbReference>
<reference evidence="2" key="1">
    <citation type="submission" date="2016-10" db="EMBL/GenBank/DDBJ databases">
        <authorList>
            <person name="de Groot N.N."/>
        </authorList>
    </citation>
    <scope>NUCLEOTIDE SEQUENCE</scope>
</reference>
<protein>
    <submittedName>
        <fullName evidence="2">Uncharacterized domain COG3236 / GTP cyclohydrolase II</fullName>
        <ecNumber evidence="2">3.5.4.25</ecNumber>
    </submittedName>
</protein>
<dbReference type="GO" id="GO:0003935">
    <property type="term" value="F:GTP cyclohydrolase II activity"/>
    <property type="evidence" value="ECO:0007669"/>
    <property type="project" value="UniProtKB-EC"/>
</dbReference>